<reference evidence="1" key="1">
    <citation type="submission" date="2014-11" db="EMBL/GenBank/DDBJ databases">
        <authorList>
            <person name="Amaro Gonzalez C."/>
        </authorList>
    </citation>
    <scope>NUCLEOTIDE SEQUENCE</scope>
</reference>
<accession>A0A0E9XFN3</accession>
<sequence>MGRAFCSIPELNHTTQQRWSDSKTITISGIGVAVLS</sequence>
<protein>
    <submittedName>
        <fullName evidence="1">Uncharacterized protein</fullName>
    </submittedName>
</protein>
<dbReference type="EMBL" id="GBXM01008089">
    <property type="protein sequence ID" value="JAI00489.1"/>
    <property type="molecule type" value="Transcribed_RNA"/>
</dbReference>
<proteinExistence type="predicted"/>
<reference evidence="1" key="2">
    <citation type="journal article" date="2015" name="Fish Shellfish Immunol.">
        <title>Early steps in the European eel (Anguilla anguilla)-Vibrio vulnificus interaction in the gills: Role of the RtxA13 toxin.</title>
        <authorList>
            <person name="Callol A."/>
            <person name="Pajuelo D."/>
            <person name="Ebbesson L."/>
            <person name="Teles M."/>
            <person name="MacKenzie S."/>
            <person name="Amaro C."/>
        </authorList>
    </citation>
    <scope>NUCLEOTIDE SEQUENCE</scope>
</reference>
<organism evidence="1">
    <name type="scientific">Anguilla anguilla</name>
    <name type="common">European freshwater eel</name>
    <name type="synonym">Muraena anguilla</name>
    <dbReference type="NCBI Taxonomy" id="7936"/>
    <lineage>
        <taxon>Eukaryota</taxon>
        <taxon>Metazoa</taxon>
        <taxon>Chordata</taxon>
        <taxon>Craniata</taxon>
        <taxon>Vertebrata</taxon>
        <taxon>Euteleostomi</taxon>
        <taxon>Actinopterygii</taxon>
        <taxon>Neopterygii</taxon>
        <taxon>Teleostei</taxon>
        <taxon>Anguilliformes</taxon>
        <taxon>Anguillidae</taxon>
        <taxon>Anguilla</taxon>
    </lineage>
</organism>
<dbReference type="AlphaFoldDB" id="A0A0E9XFN3"/>
<name>A0A0E9XFN3_ANGAN</name>
<evidence type="ECO:0000313" key="1">
    <source>
        <dbReference type="EMBL" id="JAI00489.1"/>
    </source>
</evidence>